<evidence type="ECO:0000256" key="7">
    <source>
        <dbReference type="ARBA" id="ARBA00053831"/>
    </source>
</evidence>
<proteinExistence type="predicted"/>
<reference evidence="10" key="1">
    <citation type="submission" date="2020-06" db="EMBL/GenBank/DDBJ databases">
        <title>Draft genome of Bugula neritina, a colonial animal packing powerful symbionts and potential medicines.</title>
        <authorList>
            <person name="Rayko M."/>
        </authorList>
    </citation>
    <scope>NUCLEOTIDE SEQUENCE [LARGE SCALE GENOMIC DNA]</scope>
    <source>
        <strain evidence="10">Kwan_BN1</strain>
    </source>
</reference>
<dbReference type="InterPro" id="IPR019193">
    <property type="entry name" value="UBQ-conj_enz_E2-bd_prot"/>
</dbReference>
<evidence type="ECO:0000256" key="2">
    <source>
        <dbReference type="ARBA" id="ARBA00012485"/>
    </source>
</evidence>
<sequence length="377" mass="41802">MKKLLVELKCLLACSSCHVLNVGETNQRIQDQCESNSTEYCTSCATVAVTATTITYADCTSTITWDLSPLSHSLKLPTDKEKINTNCRKDIFLRYATHETEKGVNTAVSHRTSDLLTPILSSSEALLCGNCSQEILDLKKLTRILPLPSAGWADMADDWFCHQHSEECSVSHKNLLQPREGDLLVGHYSSLTHVSNLENIKIGAQLQIACTHCGNHLGGAQPTPSNCDITSTGDTNHAIDRVVELYHQRVRYRSPGGESCPIVSTEKRFSTNLLEYCRHAMTYQFVWIIEKDLQLLLGESDGSTQCINVVKVMYSKAADAGSNSMVEEWYKNNRVAVLSLPQISCTELLETLHQNSLALPSTMRQTGLMEVSFLQTV</sequence>
<dbReference type="GO" id="GO:0005829">
    <property type="term" value="C:cytosol"/>
    <property type="evidence" value="ECO:0007669"/>
    <property type="project" value="TreeGrafter"/>
</dbReference>
<evidence type="ECO:0000256" key="6">
    <source>
        <dbReference type="ARBA" id="ARBA00032298"/>
    </source>
</evidence>
<comment type="catalytic activity">
    <reaction evidence="1">
        <text>S-ubiquitinyl-[E2 ubiquitin-conjugating enzyme]-L-cysteine + [acceptor protein]-L-lysine = [E2 ubiquitin-conjugating enzyme]-L-cysteine + N(6)-ubiquitinyl-[acceptor protein]-L-lysine.</text>
        <dbReference type="EC" id="2.3.2.26"/>
    </reaction>
</comment>
<evidence type="ECO:0000313" key="11">
    <source>
        <dbReference type="Proteomes" id="UP000593567"/>
    </source>
</evidence>
<dbReference type="GO" id="GO:0051865">
    <property type="term" value="P:protein autoubiquitination"/>
    <property type="evidence" value="ECO:0007669"/>
    <property type="project" value="TreeGrafter"/>
</dbReference>
<evidence type="ECO:0000256" key="3">
    <source>
        <dbReference type="ARBA" id="ARBA00013646"/>
    </source>
</evidence>
<comment type="function">
    <text evidence="7">E3 ubiquitin-protein ligase which accepts ubiquitin from specific E2 ubiquitin-conjugating enzymes, and transfers it to substrates, generally promoting their degradation by the proteasome. Independently of its E3 ubiquitin-protein ligase activity, acts as an inhibitor of CPSF3 endonuclease activity by blocking CPSF3 active site.</text>
</comment>
<accession>A0A7J7KQH4</accession>
<evidence type="ECO:0000256" key="4">
    <source>
        <dbReference type="ARBA" id="ARBA00029737"/>
    </source>
</evidence>
<dbReference type="GO" id="GO:0006513">
    <property type="term" value="P:protein monoubiquitination"/>
    <property type="evidence" value="ECO:0007669"/>
    <property type="project" value="TreeGrafter"/>
</dbReference>
<comment type="caution">
    <text evidence="10">The sequence shown here is derived from an EMBL/GenBank/DDBJ whole genome shotgun (WGS) entry which is preliminary data.</text>
</comment>
<evidence type="ECO:0000256" key="5">
    <source>
        <dbReference type="ARBA" id="ARBA00032234"/>
    </source>
</evidence>
<dbReference type="GO" id="GO:0005634">
    <property type="term" value="C:nucleus"/>
    <property type="evidence" value="ECO:0007669"/>
    <property type="project" value="TreeGrafter"/>
</dbReference>
<dbReference type="Pfam" id="PF09814">
    <property type="entry name" value="HECT_2"/>
    <property type="match status" value="1"/>
</dbReference>
<evidence type="ECO:0000313" key="10">
    <source>
        <dbReference type="EMBL" id="KAF6040439.1"/>
    </source>
</evidence>
<feature type="chain" id="PRO_5029479924" description="E3 ubiquitin-protein ligase E3D" evidence="9">
    <location>
        <begin position="17"/>
        <end position="377"/>
    </location>
</feature>
<evidence type="ECO:0000256" key="8">
    <source>
        <dbReference type="ARBA" id="ARBA00064185"/>
    </source>
</evidence>
<dbReference type="AlphaFoldDB" id="A0A7J7KQH4"/>
<evidence type="ECO:0000256" key="9">
    <source>
        <dbReference type="SAM" id="SignalP"/>
    </source>
</evidence>
<feature type="signal peptide" evidence="9">
    <location>
        <begin position="1"/>
        <end position="16"/>
    </location>
</feature>
<dbReference type="EMBL" id="VXIV02000139">
    <property type="protein sequence ID" value="KAF6040439.1"/>
    <property type="molecule type" value="Genomic_DNA"/>
</dbReference>
<dbReference type="PANTHER" id="PTHR31531">
    <property type="entry name" value="E3 UBIQUITIN-PROTEIN LIGASE E3D FAMILY MEMBER"/>
    <property type="match status" value="1"/>
</dbReference>
<dbReference type="GO" id="GO:0000209">
    <property type="term" value="P:protein polyubiquitination"/>
    <property type="evidence" value="ECO:0007669"/>
    <property type="project" value="TreeGrafter"/>
</dbReference>
<dbReference type="EC" id="2.3.2.26" evidence="2"/>
<evidence type="ECO:0000256" key="1">
    <source>
        <dbReference type="ARBA" id="ARBA00000885"/>
    </source>
</evidence>
<keyword evidence="11" id="KW-1185">Reference proteome</keyword>
<organism evidence="10 11">
    <name type="scientific">Bugula neritina</name>
    <name type="common">Brown bryozoan</name>
    <name type="synonym">Sertularia neritina</name>
    <dbReference type="NCBI Taxonomy" id="10212"/>
    <lineage>
        <taxon>Eukaryota</taxon>
        <taxon>Metazoa</taxon>
        <taxon>Spiralia</taxon>
        <taxon>Lophotrochozoa</taxon>
        <taxon>Bryozoa</taxon>
        <taxon>Gymnolaemata</taxon>
        <taxon>Cheilostomatida</taxon>
        <taxon>Flustrina</taxon>
        <taxon>Buguloidea</taxon>
        <taxon>Bugulidae</taxon>
        <taxon>Bugula</taxon>
    </lineage>
</organism>
<dbReference type="OrthoDB" id="66510at2759"/>
<dbReference type="GO" id="GO:0000151">
    <property type="term" value="C:ubiquitin ligase complex"/>
    <property type="evidence" value="ECO:0007669"/>
    <property type="project" value="TreeGrafter"/>
</dbReference>
<dbReference type="GO" id="GO:0061630">
    <property type="term" value="F:ubiquitin protein ligase activity"/>
    <property type="evidence" value="ECO:0007669"/>
    <property type="project" value="UniProtKB-EC"/>
</dbReference>
<protein>
    <recommendedName>
        <fullName evidence="3">E3 ubiquitin-protein ligase E3D</fullName>
        <ecNumber evidence="2">2.3.2.26</ecNumber>
    </recommendedName>
    <alternativeName>
        <fullName evidence="6">HECT-type E3 ubiquitin transferase E3D</fullName>
    </alternativeName>
    <alternativeName>
        <fullName evidence="5">UbcH10-binding protein with a HECT-like domain</fullName>
    </alternativeName>
    <alternativeName>
        <fullName evidence="4">Ubiquitin-conjugating enzyme E2C-binding protein</fullName>
    </alternativeName>
</protein>
<dbReference type="Proteomes" id="UP000593567">
    <property type="component" value="Unassembled WGS sequence"/>
</dbReference>
<keyword evidence="9" id="KW-0732">Signal</keyword>
<dbReference type="PANTHER" id="PTHR31531:SF2">
    <property type="entry name" value="E3 UBIQUITIN-PROTEIN LIGASE E3D"/>
    <property type="match status" value="1"/>
</dbReference>
<comment type="subunit">
    <text evidence="8">Interacts with UBE2C/UbcH10 (E2 ubiquitin-conjugating enzyme). In vitro, interacts with cyclin-B.</text>
</comment>
<name>A0A7J7KQH4_BUGNE</name>
<dbReference type="GO" id="GO:0031624">
    <property type="term" value="F:ubiquitin conjugating enzyme binding"/>
    <property type="evidence" value="ECO:0007669"/>
    <property type="project" value="TreeGrafter"/>
</dbReference>
<dbReference type="GO" id="GO:0043161">
    <property type="term" value="P:proteasome-mediated ubiquitin-dependent protein catabolic process"/>
    <property type="evidence" value="ECO:0007669"/>
    <property type="project" value="TreeGrafter"/>
</dbReference>
<dbReference type="GO" id="GO:0030332">
    <property type="term" value="F:cyclin binding"/>
    <property type="evidence" value="ECO:0007669"/>
    <property type="project" value="TreeGrafter"/>
</dbReference>
<gene>
    <name evidence="10" type="ORF">EB796_001221</name>
</gene>